<dbReference type="SUPFAM" id="SSF54452">
    <property type="entry name" value="MHC antigen-recognition domain"/>
    <property type="match status" value="1"/>
</dbReference>
<feature type="non-terminal residue" evidence="3">
    <location>
        <position position="1"/>
    </location>
</feature>
<reference evidence="3" key="1">
    <citation type="submission" date="2005-05" db="EMBL/GenBank/DDBJ databases">
        <title>Genetic Diversity of Major Histocompatibility Complex Class I Haplotypes in Thai Indigenous Chicken.</title>
        <authorList>
            <person name="Boonyanuwat K."/>
            <person name="Thummabutra S."/>
            <person name="Sookmanee N."/>
            <person name="Vatchavulkhu V."/>
            <person name="Siripholvat V."/>
        </authorList>
    </citation>
    <scope>NUCLEOTIDE SEQUENCE</scope>
    <source>
        <strain evidence="3">LHK36-1</strain>
    </source>
</reference>
<feature type="region of interest" description="Disordered" evidence="2">
    <location>
        <begin position="24"/>
        <end position="47"/>
    </location>
</feature>
<sequence>VDGELFVHYNSTARRVVPRTRVDGGQWRTSSTGTERPQVAGNEQIDRDRYLALQRRYNQ</sequence>
<dbReference type="EMBL" id="DQ069770">
    <property type="protein sequence ID" value="AAY87103.1"/>
    <property type="molecule type" value="Genomic_DNA"/>
</dbReference>
<dbReference type="InterPro" id="IPR011162">
    <property type="entry name" value="MHC_I/II-like_Ag-recog"/>
</dbReference>
<accession>Q4JM71</accession>
<name>Q4JM71_CHICK</name>
<protein>
    <submittedName>
        <fullName evidence="3">MHC class I antigen</fullName>
    </submittedName>
</protein>
<evidence type="ECO:0000256" key="2">
    <source>
        <dbReference type="SAM" id="MobiDB-lite"/>
    </source>
</evidence>
<gene>
    <name evidence="3" type="primary">B-FI</name>
</gene>
<evidence type="ECO:0000256" key="1">
    <source>
        <dbReference type="ARBA" id="ARBA00023180"/>
    </source>
</evidence>
<feature type="non-terminal residue" evidence="3">
    <location>
        <position position="59"/>
    </location>
</feature>
<keyword evidence="1" id="KW-0325">Glycoprotein</keyword>
<organism evidence="3">
    <name type="scientific">Gallus gallus</name>
    <name type="common">Chicken</name>
    <dbReference type="NCBI Taxonomy" id="9031"/>
    <lineage>
        <taxon>Eukaryota</taxon>
        <taxon>Metazoa</taxon>
        <taxon>Chordata</taxon>
        <taxon>Craniata</taxon>
        <taxon>Vertebrata</taxon>
        <taxon>Euteleostomi</taxon>
        <taxon>Archelosauria</taxon>
        <taxon>Archosauria</taxon>
        <taxon>Dinosauria</taxon>
        <taxon>Saurischia</taxon>
        <taxon>Theropoda</taxon>
        <taxon>Coelurosauria</taxon>
        <taxon>Aves</taxon>
        <taxon>Neognathae</taxon>
        <taxon>Galloanserae</taxon>
        <taxon>Galliformes</taxon>
        <taxon>Phasianidae</taxon>
        <taxon>Phasianinae</taxon>
        <taxon>Gallus</taxon>
    </lineage>
</organism>
<dbReference type="AlphaFoldDB" id="Q4JM71"/>
<proteinExistence type="predicted"/>
<evidence type="ECO:0000313" key="3">
    <source>
        <dbReference type="EMBL" id="AAY87103.1"/>
    </source>
</evidence>